<dbReference type="Proteomes" id="UP001177023">
    <property type="component" value="Unassembled WGS sequence"/>
</dbReference>
<dbReference type="InterPro" id="IPR011989">
    <property type="entry name" value="ARM-like"/>
</dbReference>
<dbReference type="Pfam" id="PF23210">
    <property type="entry name" value="HEAT_Maestro_2"/>
    <property type="match status" value="1"/>
</dbReference>
<comment type="caution">
    <text evidence="6">The sequence shown here is derived from an EMBL/GenBank/DDBJ whole genome shotgun (WGS) entry which is preliminary data.</text>
</comment>
<dbReference type="InterPro" id="IPR056282">
    <property type="entry name" value="MROH2B-like_N_HEAT"/>
</dbReference>
<dbReference type="Pfam" id="PF23227">
    <property type="entry name" value="HEAT_MROH2B_C"/>
    <property type="match status" value="1"/>
</dbReference>
<protein>
    <recommendedName>
        <fullName evidence="8">Maestro heat-like repeat-containing protein family member 1</fullName>
    </recommendedName>
</protein>
<dbReference type="SUPFAM" id="SSF48371">
    <property type="entry name" value="ARM repeat"/>
    <property type="match status" value="2"/>
</dbReference>
<dbReference type="InterPro" id="IPR055408">
    <property type="entry name" value="HEAT_MROH2B-like"/>
</dbReference>
<evidence type="ECO:0000313" key="6">
    <source>
        <dbReference type="EMBL" id="CAJ0578383.1"/>
    </source>
</evidence>
<evidence type="ECO:0000313" key="7">
    <source>
        <dbReference type="Proteomes" id="UP001177023"/>
    </source>
</evidence>
<evidence type="ECO:0000259" key="4">
    <source>
        <dbReference type="Pfam" id="PF23221"/>
    </source>
</evidence>
<dbReference type="EMBL" id="CATQJA010002653">
    <property type="protein sequence ID" value="CAJ0578383.1"/>
    <property type="molecule type" value="Genomic_DNA"/>
</dbReference>
<dbReference type="GO" id="GO:0005737">
    <property type="term" value="C:cytoplasm"/>
    <property type="evidence" value="ECO:0007669"/>
    <property type="project" value="TreeGrafter"/>
</dbReference>
<organism evidence="6 7">
    <name type="scientific">Mesorhabditis spiculigera</name>
    <dbReference type="NCBI Taxonomy" id="96644"/>
    <lineage>
        <taxon>Eukaryota</taxon>
        <taxon>Metazoa</taxon>
        <taxon>Ecdysozoa</taxon>
        <taxon>Nematoda</taxon>
        <taxon>Chromadorea</taxon>
        <taxon>Rhabditida</taxon>
        <taxon>Rhabditina</taxon>
        <taxon>Rhabditomorpha</taxon>
        <taxon>Rhabditoidea</taxon>
        <taxon>Rhabditidae</taxon>
        <taxon>Mesorhabditinae</taxon>
        <taxon>Mesorhabditis</taxon>
    </lineage>
</organism>
<feature type="domain" description="MROH2B-like N-terminal HEAT-repeats" evidence="4">
    <location>
        <begin position="32"/>
        <end position="264"/>
    </location>
</feature>
<reference evidence="6" key="1">
    <citation type="submission" date="2023-06" db="EMBL/GenBank/DDBJ databases">
        <authorList>
            <person name="Delattre M."/>
        </authorList>
    </citation>
    <scope>NUCLEOTIDE SEQUENCE</scope>
    <source>
        <strain evidence="6">AF72</strain>
    </source>
</reference>
<dbReference type="Pfam" id="PF23221">
    <property type="entry name" value="HEAT_MROH2B_1st"/>
    <property type="match status" value="1"/>
</dbReference>
<dbReference type="Pfam" id="PF21047">
    <property type="entry name" value="HEAT_Maestro"/>
    <property type="match status" value="1"/>
</dbReference>
<feature type="domain" description="Maestro/Maestro-like HEAT-repeats" evidence="5">
    <location>
        <begin position="1455"/>
        <end position="1731"/>
    </location>
</feature>
<keyword evidence="1" id="KW-0677">Repeat</keyword>
<sequence>MTVQSLEDLITALLESLSTANEDGKSEVAEAIMTIGQNQPKTTLKAIHAYLIHHNRLPPSLRSFLLRSVNDILSGPKILDTIDEQMILLIINLTTQEMTMTKDVDLEWADAARDLLVTIGKHKKHVGNVLDAILQKFPPGLTTSPHRYVVVSLGKIAAHNAQGFVPFLTDVLSRTVPLLNGMKGDPLRASWARAICSFCEAVRECESSVQEVKEDSDVLDDDGICANRVTYCDQFETVYEAVFLWMSSKDPKVRAEAAECVGELCLMIRKQKLIDDLKKLVSTLLGLYKKSYGEHHTITQGICRFLEVTCMDDTVPLDAYLDEILAALFPNTCLDPDDTSGNPSQTAIKNHSEAFRCFHVAAARFADRIVYFLLHKMQHNQDMQKLGAINVMRHLLNSSGAYMEDKRSLVMMGLRKLLAVEHVATIRVKRAIVQLCVALSDHAYVDAEGGQHVIAFLVRNLINQPDDQTAKRAATDDVAGLNQLRTQCAQALHTITSTCVCADKLLWPYLLEFLCVKEYTPVLADLCKCLRTLLAKAREAGKPLDFTDGFDNERVPGKYQVLARLIVSMCGAPLNGLLGRRARESLGLFREIADWLHPGIAQIVERYEKTMEPLIDELSTTTWSNETQSSGEARWRRVGRWHDTVLDLLSATVSIVNEGEWRQEVAAAFGKQLDLYKDQQHEKAFALRCLGTTLSFITNQTFIIDHILLMFRSTNHSVAAERVGCARGIGVIAKCHSDLVLIQLENVSKWEFSRKSQGFFGFIKGYTYTDLDMVQLRATLMLCYGHVVASLPLDAVTQRIEQTVFPFLRTYMANQKQEVVVRECLLETIRLIAESVHPLRLGSEYTLENRGELLIYIKDYVQMELSETVSSCIRLLACRAVAALVRLPPRLPENDIWEFGNILMKAILPICREKSGLKTAFELDQWGSVKSPVGPLSPVQSTSDLFAGQKSKANKRMEENDDSSTIMESTVSQLGVALAAIIRKAPVLGTATTLLRLLQPFYGNPADHERTRAVDLSALVLRVYFEAAEDIQLGRANDFPPLSSLLARLTPRVADSLHGVRSEAINIIHLALRLAHIFKGHPRDSDPDIFSIQEFHERHLTEEGKLDGQSAKKAIKQMAQVIEAHLPSSQIQTYLSALFDMLADRQSQVSSAAAQLLAHSLSCRGAGLANEGATLVSSILEKLPQIHGCVQTYTDILAALCALYSHQQHIVIDVLLEQPLPYTPQLVDVWECISRERTLFPGLIDYILELLMESFNAPYELVDIGGGSSVRVCNPQPLVYCAALTEVFKGGEPESAIEERVPVLLAALLQLLTSISGAQFPVIQKETKDVPGSKVLQITPDLRRAMEKPAGLAANAIRVLLQRMRLNEIIEEMNAGRSWSECLDNNNFLNAMATLTCAVVEHMPKWAEPLADRLMEKITSPHEPLRLTAVTVVSALIKKSPNHDGDFDQRLLVDCVNALQNTLKDESLRIRKLCVRGLGELGECVSSECAARFTALAVVASMQALDDIGDRRDEVAMEAILSLNKLVRRADDKQLSQILPQVLLKIRPCFEKDSSALRAASFSLFGELGRRVGQNSADFLAQLQTNIVSILLHYGEEEALVQQACGICLRSVCPLLSTDIAAQLAERSINANGSPAVSYYTFQKEMALLLALSYPDHVNSYGLTCSNYFKATSSIIRVNAAHLIGHLLGCLTAPLRATISKELIFTGLVALLKDDSIFVRIAATKAISQLHHFS</sequence>
<name>A0AA36CZR7_9BILA</name>
<keyword evidence="7" id="KW-1185">Reference proteome</keyword>
<accession>A0AA36CZR7</accession>
<dbReference type="PANTHER" id="PTHR23120">
    <property type="entry name" value="MAESTRO-RELATED HEAT DOMAIN-CONTAINING"/>
    <property type="match status" value="1"/>
</dbReference>
<dbReference type="Gene3D" id="1.25.10.10">
    <property type="entry name" value="Leucine-rich Repeat Variant"/>
    <property type="match status" value="5"/>
</dbReference>
<gene>
    <name evidence="6" type="ORF">MSPICULIGERA_LOCUS16641</name>
</gene>
<dbReference type="InterPro" id="IPR048465">
    <property type="entry name" value="Maestro-like_HEAT"/>
</dbReference>
<evidence type="ECO:0000259" key="2">
    <source>
        <dbReference type="Pfam" id="PF21047"/>
    </source>
</evidence>
<dbReference type="PANTHER" id="PTHR23120:SF0">
    <property type="entry name" value="MAESTRO HEAT-LIKE REPEAT FAMILY MEMBER 1"/>
    <property type="match status" value="1"/>
</dbReference>
<evidence type="ECO:0008006" key="8">
    <source>
        <dbReference type="Google" id="ProtNLM"/>
    </source>
</evidence>
<dbReference type="InterPro" id="IPR045206">
    <property type="entry name" value="Maestro_heat-like_prot"/>
</dbReference>
<dbReference type="InterPro" id="IPR016024">
    <property type="entry name" value="ARM-type_fold"/>
</dbReference>
<feature type="domain" description="MROH2B-like HEAT-repeats" evidence="3">
    <location>
        <begin position="270"/>
        <end position="914"/>
    </location>
</feature>
<evidence type="ECO:0000256" key="1">
    <source>
        <dbReference type="ARBA" id="ARBA00022737"/>
    </source>
</evidence>
<dbReference type="InterPro" id="IPR055406">
    <property type="entry name" value="HEAT_Maestro"/>
</dbReference>
<evidence type="ECO:0000259" key="3">
    <source>
        <dbReference type="Pfam" id="PF23210"/>
    </source>
</evidence>
<evidence type="ECO:0000259" key="5">
    <source>
        <dbReference type="Pfam" id="PF23227"/>
    </source>
</evidence>
<feature type="non-terminal residue" evidence="6">
    <location>
        <position position="1734"/>
    </location>
</feature>
<feature type="domain" description="Maestro-like HEAT-repeats" evidence="2">
    <location>
        <begin position="1008"/>
        <end position="1239"/>
    </location>
</feature>
<proteinExistence type="predicted"/>